<dbReference type="Gene3D" id="3.40.1520.20">
    <property type="match status" value="1"/>
</dbReference>
<keyword evidence="2" id="KW-0732">Signal</keyword>
<name>A0A356LFJ3_9BURK</name>
<evidence type="ECO:0000313" key="4">
    <source>
        <dbReference type="EMBL" id="HBP29341.1"/>
    </source>
</evidence>
<evidence type="ECO:0000256" key="2">
    <source>
        <dbReference type="SAM" id="SignalP"/>
    </source>
</evidence>
<dbReference type="InterPro" id="IPR007055">
    <property type="entry name" value="BON_dom"/>
</dbReference>
<feature type="domain" description="BON" evidence="3">
    <location>
        <begin position="132"/>
        <end position="199"/>
    </location>
</feature>
<organism evidence="4 5">
    <name type="scientific">Advenella kashmirensis</name>
    <dbReference type="NCBI Taxonomy" id="310575"/>
    <lineage>
        <taxon>Bacteria</taxon>
        <taxon>Pseudomonadati</taxon>
        <taxon>Pseudomonadota</taxon>
        <taxon>Betaproteobacteria</taxon>
        <taxon>Burkholderiales</taxon>
        <taxon>Alcaligenaceae</taxon>
    </lineage>
</organism>
<proteinExistence type="predicted"/>
<feature type="chain" id="PRO_5017040362" evidence="2">
    <location>
        <begin position="28"/>
        <end position="234"/>
    </location>
</feature>
<dbReference type="Proteomes" id="UP000264036">
    <property type="component" value="Unassembled WGS sequence"/>
</dbReference>
<dbReference type="EMBL" id="DOEK01000019">
    <property type="protein sequence ID" value="HBP29341.1"/>
    <property type="molecule type" value="Genomic_DNA"/>
</dbReference>
<dbReference type="PANTHER" id="PTHR34606:SF15">
    <property type="entry name" value="BON DOMAIN-CONTAINING PROTEIN"/>
    <property type="match status" value="1"/>
</dbReference>
<reference evidence="4 5" key="1">
    <citation type="journal article" date="2018" name="Nat. Biotechnol.">
        <title>A standardized bacterial taxonomy based on genome phylogeny substantially revises the tree of life.</title>
        <authorList>
            <person name="Parks D.H."/>
            <person name="Chuvochina M."/>
            <person name="Waite D.W."/>
            <person name="Rinke C."/>
            <person name="Skarshewski A."/>
            <person name="Chaumeil P.A."/>
            <person name="Hugenholtz P."/>
        </authorList>
    </citation>
    <scope>NUCLEOTIDE SEQUENCE [LARGE SCALE GENOMIC DNA]</scope>
    <source>
        <strain evidence="4">UBA10707</strain>
    </source>
</reference>
<dbReference type="PANTHER" id="PTHR34606">
    <property type="entry name" value="BON DOMAIN-CONTAINING PROTEIN"/>
    <property type="match status" value="1"/>
</dbReference>
<protein>
    <submittedName>
        <fullName evidence="4">Phospholipid-binding protein</fullName>
    </submittedName>
</protein>
<dbReference type="InterPro" id="IPR014004">
    <property type="entry name" value="Transpt-assoc_nodulatn_dom_bac"/>
</dbReference>
<dbReference type="InterPro" id="IPR051686">
    <property type="entry name" value="Lipoprotein_DolP"/>
</dbReference>
<feature type="region of interest" description="Disordered" evidence="1">
    <location>
        <begin position="203"/>
        <end position="234"/>
    </location>
</feature>
<evidence type="ECO:0000259" key="3">
    <source>
        <dbReference type="PROSITE" id="PS50914"/>
    </source>
</evidence>
<evidence type="ECO:0000256" key="1">
    <source>
        <dbReference type="SAM" id="MobiDB-lite"/>
    </source>
</evidence>
<accession>A0A356LFJ3</accession>
<dbReference type="AlphaFoldDB" id="A0A356LFJ3"/>
<gene>
    <name evidence="4" type="ORF">DD666_07985</name>
</gene>
<feature type="compositionally biased region" description="Low complexity" evidence="1">
    <location>
        <begin position="205"/>
        <end position="219"/>
    </location>
</feature>
<dbReference type="SMART" id="SM00749">
    <property type="entry name" value="BON"/>
    <property type="match status" value="2"/>
</dbReference>
<feature type="signal peptide" evidence="2">
    <location>
        <begin position="1"/>
        <end position="27"/>
    </location>
</feature>
<dbReference type="PROSITE" id="PS51257">
    <property type="entry name" value="PROKAR_LIPOPROTEIN"/>
    <property type="match status" value="1"/>
</dbReference>
<dbReference type="Pfam" id="PF04972">
    <property type="entry name" value="BON"/>
    <property type="match status" value="2"/>
</dbReference>
<feature type="domain" description="BON" evidence="3">
    <location>
        <begin position="56"/>
        <end position="123"/>
    </location>
</feature>
<evidence type="ECO:0000313" key="5">
    <source>
        <dbReference type="Proteomes" id="UP000264036"/>
    </source>
</evidence>
<dbReference type="PROSITE" id="PS50914">
    <property type="entry name" value="BON"/>
    <property type="match status" value="2"/>
</dbReference>
<comment type="caution">
    <text evidence="4">The sequence shown here is derived from an EMBL/GenBank/DDBJ whole genome shotgun (WGS) entry which is preliminary data.</text>
</comment>
<sequence>MSVSRPFTLSRSATALVALSLSCSLLAGCVPLIVGAAAGGTAIVAVDRRSAGMQLVDKNIERRTQNTINESIGEAGRVIVSSFNQRVLLTGEVPTEAAKQSAETMARSATDVKRVDNQLTVGPRASFSTRSNETWITSRVKAELLATKQVPSGSINVITTRGVVYLMGQVTDLEGQRAASAAAGVSGVSRVVKVFDIVSGSSLNATTGTTGAPTTVPGTEANPSSGGVQTFPME</sequence>